<keyword evidence="4" id="KW-1185">Reference proteome</keyword>
<comment type="caution">
    <text evidence="3">The sequence shown here is derived from an EMBL/GenBank/DDBJ whole genome shotgun (WGS) entry which is preliminary data.</text>
</comment>
<keyword evidence="1" id="KW-0175">Coiled coil</keyword>
<reference evidence="3 4" key="1">
    <citation type="journal article" date="2024" name="Science">
        <title>Giant polyketide synthase enzymes in the biosynthesis of giant marine polyether toxins.</title>
        <authorList>
            <person name="Fallon T.R."/>
            <person name="Shende V.V."/>
            <person name="Wierzbicki I.H."/>
            <person name="Pendleton A.L."/>
            <person name="Watervoot N.F."/>
            <person name="Auber R.P."/>
            <person name="Gonzalez D.J."/>
            <person name="Wisecaver J.H."/>
            <person name="Moore B.S."/>
        </authorList>
    </citation>
    <scope>NUCLEOTIDE SEQUENCE [LARGE SCALE GENOMIC DNA]</scope>
    <source>
        <strain evidence="3 4">12B1</strain>
    </source>
</reference>
<dbReference type="Gene3D" id="1.10.287.1490">
    <property type="match status" value="1"/>
</dbReference>
<dbReference type="Proteomes" id="UP001515480">
    <property type="component" value="Unassembled WGS sequence"/>
</dbReference>
<evidence type="ECO:0000256" key="1">
    <source>
        <dbReference type="SAM" id="Coils"/>
    </source>
</evidence>
<feature type="coiled-coil region" evidence="1">
    <location>
        <begin position="174"/>
        <end position="296"/>
    </location>
</feature>
<dbReference type="EMBL" id="JBGBPQ010000019">
    <property type="protein sequence ID" value="KAL1504873.1"/>
    <property type="molecule type" value="Genomic_DNA"/>
</dbReference>
<feature type="compositionally biased region" description="Basic and acidic residues" evidence="2">
    <location>
        <begin position="9"/>
        <end position="18"/>
    </location>
</feature>
<name>A0AB34ITU3_PRYPA</name>
<accession>A0AB34ITU3</accession>
<gene>
    <name evidence="3" type="ORF">AB1Y20_008643</name>
</gene>
<feature type="region of interest" description="Disordered" evidence="2">
    <location>
        <begin position="314"/>
        <end position="335"/>
    </location>
</feature>
<dbReference type="AlphaFoldDB" id="A0AB34ITU3"/>
<evidence type="ECO:0000256" key="2">
    <source>
        <dbReference type="SAM" id="MobiDB-lite"/>
    </source>
</evidence>
<organism evidence="3 4">
    <name type="scientific">Prymnesium parvum</name>
    <name type="common">Toxic golden alga</name>
    <dbReference type="NCBI Taxonomy" id="97485"/>
    <lineage>
        <taxon>Eukaryota</taxon>
        <taxon>Haptista</taxon>
        <taxon>Haptophyta</taxon>
        <taxon>Prymnesiophyceae</taxon>
        <taxon>Prymnesiales</taxon>
        <taxon>Prymnesiaceae</taxon>
        <taxon>Prymnesium</taxon>
    </lineage>
</organism>
<evidence type="ECO:0000313" key="3">
    <source>
        <dbReference type="EMBL" id="KAL1504873.1"/>
    </source>
</evidence>
<feature type="region of interest" description="Disordered" evidence="2">
    <location>
        <begin position="1"/>
        <end position="28"/>
    </location>
</feature>
<dbReference type="SUPFAM" id="SSF57997">
    <property type="entry name" value="Tropomyosin"/>
    <property type="match status" value="1"/>
</dbReference>
<sequence>MRGVGPTRKLWDTPRGEDVSPSSSLRSDELKQLTEIGLVRRMSSRVNSSDALAPASSPPVRIEREAELEFLQRERRVSSLGDEGRASLDAIISYSPQANAVFPSAPSNPAALARARAAKSTSGTFLVPELRRVSSTKGGWEEGARAAAMTPGVFKKIPSRGSAQDTMFDLEGVAAEGEAAGQEAEGEARRLKEEVEGLKQTVASLQAQLHAAQAALREATERTKAAEARAEAAEGRAGRMADEAALHSQQVQSVERQLEAARERSASMEEAAGDAIQQAKEREAELEAVRSREKKLEVLALSAQQRALVAEQPVRTEAPAKGRQEAAAAVSDGGAEKALPAPAGAVYTLRHMLARNKLAVLAARWRAVAGVRGAAREEERRREAAAKERLEAMLWEHTLLRMKLGLKSVRS</sequence>
<protein>
    <submittedName>
        <fullName evidence="3">Uncharacterized protein</fullName>
    </submittedName>
</protein>
<evidence type="ECO:0000313" key="4">
    <source>
        <dbReference type="Proteomes" id="UP001515480"/>
    </source>
</evidence>
<proteinExistence type="predicted"/>